<gene>
    <name evidence="10" type="ORF">OFUS_LOCUS9255</name>
</gene>
<evidence type="ECO:0000256" key="8">
    <source>
        <dbReference type="ARBA" id="ARBA00023180"/>
    </source>
</evidence>
<evidence type="ECO:0000256" key="2">
    <source>
        <dbReference type="ARBA" id="ARBA00022679"/>
    </source>
</evidence>
<evidence type="ECO:0000313" key="10">
    <source>
        <dbReference type="EMBL" id="CAH1782851.1"/>
    </source>
</evidence>
<evidence type="ECO:0000256" key="1">
    <source>
        <dbReference type="ARBA" id="ARBA00004323"/>
    </source>
</evidence>
<dbReference type="GO" id="GO:0008146">
    <property type="term" value="F:sulfotransferase activity"/>
    <property type="evidence" value="ECO:0007669"/>
    <property type="project" value="InterPro"/>
</dbReference>
<comment type="subcellular location">
    <subcellularLocation>
        <location evidence="1">Golgi apparatus membrane</location>
        <topology evidence="1">Single-pass type II membrane protein</topology>
    </subcellularLocation>
</comment>
<dbReference type="GO" id="GO:0000139">
    <property type="term" value="C:Golgi membrane"/>
    <property type="evidence" value="ECO:0007669"/>
    <property type="project" value="UniProtKB-SubCell"/>
</dbReference>
<dbReference type="InterPro" id="IPR027417">
    <property type="entry name" value="P-loop_NTPase"/>
</dbReference>
<evidence type="ECO:0000313" key="11">
    <source>
        <dbReference type="Proteomes" id="UP000749559"/>
    </source>
</evidence>
<dbReference type="OrthoDB" id="10019582at2759"/>
<protein>
    <recommendedName>
        <fullName evidence="12">Sulfotransferase domain-containing protein</fullName>
    </recommendedName>
</protein>
<evidence type="ECO:0000256" key="5">
    <source>
        <dbReference type="ARBA" id="ARBA00022989"/>
    </source>
</evidence>
<organism evidence="10 11">
    <name type="scientific">Owenia fusiformis</name>
    <name type="common">Polychaete worm</name>
    <dbReference type="NCBI Taxonomy" id="6347"/>
    <lineage>
        <taxon>Eukaryota</taxon>
        <taxon>Metazoa</taxon>
        <taxon>Spiralia</taxon>
        <taxon>Lophotrochozoa</taxon>
        <taxon>Annelida</taxon>
        <taxon>Polychaeta</taxon>
        <taxon>Sedentaria</taxon>
        <taxon>Canalipalpata</taxon>
        <taxon>Sabellida</taxon>
        <taxon>Oweniida</taxon>
        <taxon>Oweniidae</taxon>
        <taxon>Owenia</taxon>
    </lineage>
</organism>
<evidence type="ECO:0000256" key="7">
    <source>
        <dbReference type="ARBA" id="ARBA00023136"/>
    </source>
</evidence>
<evidence type="ECO:0000256" key="6">
    <source>
        <dbReference type="ARBA" id="ARBA00023034"/>
    </source>
</evidence>
<evidence type="ECO:0000256" key="9">
    <source>
        <dbReference type="SAM" id="SignalP"/>
    </source>
</evidence>
<dbReference type="EMBL" id="CAIIXF020000005">
    <property type="protein sequence ID" value="CAH1782851.1"/>
    <property type="molecule type" value="Genomic_DNA"/>
</dbReference>
<dbReference type="AlphaFoldDB" id="A0A8S4NML9"/>
<accession>A0A8S4NML9</accession>
<keyword evidence="11" id="KW-1185">Reference proteome</keyword>
<keyword evidence="5" id="KW-1133">Transmembrane helix</keyword>
<keyword evidence="6" id="KW-0333">Golgi apparatus</keyword>
<evidence type="ECO:0008006" key="12">
    <source>
        <dbReference type="Google" id="ProtNLM"/>
    </source>
</evidence>
<dbReference type="InterPro" id="IPR007734">
    <property type="entry name" value="Heparan_SO4_2-O-STrfase"/>
</dbReference>
<proteinExistence type="predicted"/>
<comment type="caution">
    <text evidence="10">The sequence shown here is derived from an EMBL/GenBank/DDBJ whole genome shotgun (WGS) entry which is preliminary data.</text>
</comment>
<evidence type="ECO:0000256" key="4">
    <source>
        <dbReference type="ARBA" id="ARBA00022968"/>
    </source>
</evidence>
<keyword evidence="2" id="KW-0808">Transferase</keyword>
<keyword evidence="4" id="KW-0735">Signal-anchor</keyword>
<name>A0A8S4NML9_OWEFU</name>
<keyword evidence="3" id="KW-0812">Transmembrane</keyword>
<dbReference type="PANTHER" id="PTHR12129:SF15">
    <property type="entry name" value="URONYL 2-SULFOTRANSFERASE"/>
    <property type="match status" value="1"/>
</dbReference>
<feature type="signal peptide" evidence="9">
    <location>
        <begin position="1"/>
        <end position="23"/>
    </location>
</feature>
<keyword evidence="7" id="KW-0472">Membrane</keyword>
<keyword evidence="9" id="KW-0732">Signal</keyword>
<dbReference type="SUPFAM" id="SSF52540">
    <property type="entry name" value="P-loop containing nucleoside triphosphate hydrolases"/>
    <property type="match status" value="1"/>
</dbReference>
<dbReference type="Gene3D" id="3.40.50.300">
    <property type="entry name" value="P-loop containing nucleotide triphosphate hydrolases"/>
    <property type="match status" value="1"/>
</dbReference>
<evidence type="ECO:0000256" key="3">
    <source>
        <dbReference type="ARBA" id="ARBA00022692"/>
    </source>
</evidence>
<keyword evidence="8" id="KW-0325">Glycoprotein</keyword>
<dbReference type="PANTHER" id="PTHR12129">
    <property type="entry name" value="HEPARAN SULFATE 2-O-SULFOTRANSFERASE"/>
    <property type="match status" value="1"/>
</dbReference>
<sequence>MKTYTKWMTLFLAVMGLYYAILTLSHNDNANINGKRNDIKNVKNTYDKIEENEDTVDVQVDKKGINARLDNLYNNEPWDNIKQINDNTNDNIQKQDNEKWGIETQNNAKQDNAEEGNDKNVINDNIQGNNNDLSNFEGEAYICNAESQTVLTGYQTENRDNDLIMYSEMGKCGSGTLIAILARACLKSKAYMTKYTIPLPWDDQLPTIQKRLKYVNDKILNNRKPYLFTGHSSFIDYKELGLPQPIYIDLIRDPINMWISLFYYMKRPQLPGMQANPLEFCIKYWIKTSGCENSHDMVHCLHTREFKGCKHGYVSPGYKRQFTGRYVNSSEWSVQNAKKNIERYYTFIGINEHYIETLKGLEMVIPRFKPGLLTDTYKVVHNKNVGRKRAPPTNETVALMKQLLADDYTIYYFVRQRFYTQLKCLGIEVDFDKKFPWH</sequence>
<dbReference type="Proteomes" id="UP000749559">
    <property type="component" value="Unassembled WGS sequence"/>
</dbReference>
<feature type="chain" id="PRO_5035876532" description="Sulfotransferase domain-containing protein" evidence="9">
    <location>
        <begin position="24"/>
        <end position="438"/>
    </location>
</feature>
<reference evidence="10" key="1">
    <citation type="submission" date="2022-03" db="EMBL/GenBank/DDBJ databases">
        <authorList>
            <person name="Martin C."/>
        </authorList>
    </citation>
    <scope>NUCLEOTIDE SEQUENCE</scope>
</reference>